<proteinExistence type="predicted"/>
<evidence type="ECO:0000313" key="2">
    <source>
        <dbReference type="EMBL" id="PCG76007.1"/>
    </source>
</evidence>
<reference evidence="2" key="1">
    <citation type="submission" date="2017-09" db="EMBL/GenBank/DDBJ databases">
        <title>Contemporary evolution of a Lepidopteran species, Heliothis virescens, in response to modern agricultural practices.</title>
        <authorList>
            <person name="Fritz M.L."/>
            <person name="Deyonke A.M."/>
            <person name="Papanicolaou A."/>
            <person name="Micinski S."/>
            <person name="Westbrook J."/>
            <person name="Gould F."/>
        </authorList>
    </citation>
    <scope>NUCLEOTIDE SEQUENCE [LARGE SCALE GENOMIC DNA]</scope>
    <source>
        <strain evidence="2">HvINT-</strain>
        <tissue evidence="2">Whole body</tissue>
    </source>
</reference>
<comment type="caution">
    <text evidence="2">The sequence shown here is derived from an EMBL/GenBank/DDBJ whole genome shotgun (WGS) entry which is preliminary data.</text>
</comment>
<dbReference type="AlphaFoldDB" id="A0A2A4JVE3"/>
<feature type="region of interest" description="Disordered" evidence="1">
    <location>
        <begin position="72"/>
        <end position="135"/>
    </location>
</feature>
<protein>
    <submittedName>
        <fullName evidence="2">Uncharacterized protein</fullName>
    </submittedName>
</protein>
<name>A0A2A4JVE3_HELVI</name>
<feature type="compositionally biased region" description="Acidic residues" evidence="1">
    <location>
        <begin position="124"/>
        <end position="135"/>
    </location>
</feature>
<accession>A0A2A4JVE3</accession>
<gene>
    <name evidence="2" type="ORF">B5V51_10506</name>
</gene>
<evidence type="ECO:0000256" key="1">
    <source>
        <dbReference type="SAM" id="MobiDB-lite"/>
    </source>
</evidence>
<sequence length="328" mass="37729">MQHIIPIILYASFIQAHPHSTYGNYENLLTYHNDRSQYLPLSPSVYPSPYPAPAASNYYGYYRRADYSKFNSDPYGDRPLREPQPSKFNQPDPFALDLEYPTNAQPEDSLPEIDPAAETKAKDDDSEGTDSTYSEDLELTENFANYLRKKTQVELLTPVNDPARQYNALLVVIMALARAVRNTCSDFNELYDQIYASTVETYYKYGLTYAEKVPALMEDYIQRGNARIAKIRRLREDVCEKDLFCSIAIESKIKETPLIYVKELETLEAMAHLARSYYSYLEEFSEAAQKANVLSYLQNNKDRLKNYVMNVVNAVDHLADKPVKCDKD</sequence>
<organism evidence="2">
    <name type="scientific">Heliothis virescens</name>
    <name type="common">Tobacco budworm moth</name>
    <dbReference type="NCBI Taxonomy" id="7102"/>
    <lineage>
        <taxon>Eukaryota</taxon>
        <taxon>Metazoa</taxon>
        <taxon>Ecdysozoa</taxon>
        <taxon>Arthropoda</taxon>
        <taxon>Hexapoda</taxon>
        <taxon>Insecta</taxon>
        <taxon>Pterygota</taxon>
        <taxon>Neoptera</taxon>
        <taxon>Endopterygota</taxon>
        <taxon>Lepidoptera</taxon>
        <taxon>Glossata</taxon>
        <taxon>Ditrysia</taxon>
        <taxon>Noctuoidea</taxon>
        <taxon>Noctuidae</taxon>
        <taxon>Heliothinae</taxon>
        <taxon>Heliothis</taxon>
    </lineage>
</organism>
<dbReference type="EMBL" id="NWSH01000499">
    <property type="protein sequence ID" value="PCG76007.1"/>
    <property type="molecule type" value="Genomic_DNA"/>
</dbReference>